<proteinExistence type="predicted"/>
<keyword evidence="2" id="KW-1185">Reference proteome</keyword>
<name>A0A8H4J4A1_9PEZI</name>
<gene>
    <name evidence="1" type="ORF">GTA08_BOTSDO11861</name>
</gene>
<dbReference type="EMBL" id="WWBZ02000002">
    <property type="protein sequence ID" value="KAF4312496.1"/>
    <property type="molecule type" value="Genomic_DNA"/>
</dbReference>
<comment type="caution">
    <text evidence="1">The sequence shown here is derived from an EMBL/GenBank/DDBJ whole genome shotgun (WGS) entry which is preliminary data.</text>
</comment>
<protein>
    <submittedName>
        <fullName evidence="1">Uncharacterized protein</fullName>
    </submittedName>
</protein>
<organism evidence="1 2">
    <name type="scientific">Botryosphaeria dothidea</name>
    <dbReference type="NCBI Taxonomy" id="55169"/>
    <lineage>
        <taxon>Eukaryota</taxon>
        <taxon>Fungi</taxon>
        <taxon>Dikarya</taxon>
        <taxon>Ascomycota</taxon>
        <taxon>Pezizomycotina</taxon>
        <taxon>Dothideomycetes</taxon>
        <taxon>Dothideomycetes incertae sedis</taxon>
        <taxon>Botryosphaeriales</taxon>
        <taxon>Botryosphaeriaceae</taxon>
        <taxon>Botryosphaeria</taxon>
    </lineage>
</organism>
<reference evidence="1" key="1">
    <citation type="submission" date="2020-04" db="EMBL/GenBank/DDBJ databases">
        <title>Genome Assembly and Annotation of Botryosphaeria dothidea sdau 11-99, a Latent Pathogen of Apple Fruit Ring Rot in China.</title>
        <authorList>
            <person name="Yu C."/>
            <person name="Diao Y."/>
            <person name="Lu Q."/>
            <person name="Zhao J."/>
            <person name="Cui S."/>
            <person name="Peng C."/>
            <person name="He B."/>
            <person name="Liu H."/>
        </authorList>
    </citation>
    <scope>NUCLEOTIDE SEQUENCE [LARGE SCALE GENOMIC DNA]</scope>
    <source>
        <strain evidence="1">Sdau11-99</strain>
    </source>
</reference>
<accession>A0A8H4J4A1</accession>
<dbReference type="AlphaFoldDB" id="A0A8H4J4A1"/>
<evidence type="ECO:0000313" key="1">
    <source>
        <dbReference type="EMBL" id="KAF4312496.1"/>
    </source>
</evidence>
<evidence type="ECO:0000313" key="2">
    <source>
        <dbReference type="Proteomes" id="UP000572817"/>
    </source>
</evidence>
<sequence>MAFTSEPVCYPNESTAAAPLPTCVAVYKLPPALSRLDVTRFFQLAESVHVPDLISPTYISEIVNMLILYALIGMTVHHPGQFGGDTWAFCLIACFSACWIIARLQGEQPYQHDDSMWSFEV</sequence>
<dbReference type="Proteomes" id="UP000572817">
    <property type="component" value="Unassembled WGS sequence"/>
</dbReference>